<feature type="domain" description="Cytochrome c-type biogenesis protein CcmF C-terminal" evidence="2">
    <location>
        <begin position="1"/>
        <end position="41"/>
    </location>
</feature>
<accession>A0A383B206</accession>
<feature type="non-terminal residue" evidence="3">
    <location>
        <position position="1"/>
    </location>
</feature>
<reference evidence="3" key="1">
    <citation type="submission" date="2018-05" db="EMBL/GenBank/DDBJ databases">
        <authorList>
            <person name="Lanie J.A."/>
            <person name="Ng W.-L."/>
            <person name="Kazmierczak K.M."/>
            <person name="Andrzejewski T.M."/>
            <person name="Davidsen T.M."/>
            <person name="Wayne K.J."/>
            <person name="Tettelin H."/>
            <person name="Glass J.I."/>
            <person name="Rusch D."/>
            <person name="Podicherti R."/>
            <person name="Tsui H.-C.T."/>
            <person name="Winkler M.E."/>
        </authorList>
    </citation>
    <scope>NUCLEOTIDE SEQUENCE</scope>
</reference>
<dbReference type="InterPro" id="IPR032523">
    <property type="entry name" value="CcmF_C"/>
</dbReference>
<name>A0A383B206_9ZZZZ</name>
<dbReference type="Pfam" id="PF16327">
    <property type="entry name" value="CcmF_C"/>
    <property type="match status" value="1"/>
</dbReference>
<protein>
    <recommendedName>
        <fullName evidence="2">Cytochrome c-type biogenesis protein CcmF C-terminal domain-containing protein</fullName>
    </recommendedName>
</protein>
<dbReference type="AlphaFoldDB" id="A0A383B206"/>
<proteinExistence type="predicted"/>
<evidence type="ECO:0000256" key="1">
    <source>
        <dbReference type="SAM" id="Phobius"/>
    </source>
</evidence>
<dbReference type="EMBL" id="UINC01196728">
    <property type="protein sequence ID" value="SVE13863.1"/>
    <property type="molecule type" value="Genomic_DNA"/>
</dbReference>
<feature type="transmembrane region" description="Helical" evidence="1">
    <location>
        <begin position="25"/>
        <end position="42"/>
    </location>
</feature>
<organism evidence="3">
    <name type="scientific">marine metagenome</name>
    <dbReference type="NCBI Taxonomy" id="408172"/>
    <lineage>
        <taxon>unclassified sequences</taxon>
        <taxon>metagenomes</taxon>
        <taxon>ecological metagenomes</taxon>
    </lineage>
</organism>
<keyword evidence="1" id="KW-0812">Transmembrane</keyword>
<keyword evidence="1" id="KW-1133">Transmembrane helix</keyword>
<gene>
    <name evidence="3" type="ORF">METZ01_LOCUS466717</name>
</gene>
<evidence type="ECO:0000259" key="2">
    <source>
        <dbReference type="Pfam" id="PF16327"/>
    </source>
</evidence>
<keyword evidence="1" id="KW-0472">Membrane</keyword>
<sequence length="67" mass="7942">YVILADFSEDESATIKVYYNPMVKWLWTGGWVIALGTMVTAWPDRLEQRRRLERLKKQRIVFAPAQE</sequence>
<evidence type="ECO:0000313" key="3">
    <source>
        <dbReference type="EMBL" id="SVE13863.1"/>
    </source>
</evidence>